<accession>A9BKX7</accession>
<dbReference type="EMBL" id="HBFX01019689">
    <property type="protein sequence ID" value="CAD8957401.1"/>
    <property type="molecule type" value="Transcribed_RNA"/>
</dbReference>
<keyword evidence="3" id="KW-0542">Nucleomorph</keyword>
<dbReference type="Gene3D" id="3.40.50.300">
    <property type="entry name" value="P-loop containing nucleotide triphosphate hydrolases"/>
    <property type="match status" value="1"/>
</dbReference>
<dbReference type="InterPro" id="IPR042487">
    <property type="entry name" value="RuvBL1/2_DNA/RNA_bd_dom"/>
</dbReference>
<feature type="domain" description="TIP49 P-loop" evidence="2">
    <location>
        <begin position="19"/>
        <end position="352"/>
    </location>
</feature>
<dbReference type="InterPro" id="IPR012340">
    <property type="entry name" value="NA-bd_OB-fold"/>
</dbReference>
<dbReference type="SUPFAM" id="SSF52540">
    <property type="entry name" value="P-loop containing nucleoside triphosphate hydrolases"/>
    <property type="match status" value="1"/>
</dbReference>
<protein>
    <recommendedName>
        <fullName evidence="1">RuvB-like helicase</fullName>
        <ecNumber evidence="1">3.6.4.12</ecNumber>
    </recommendedName>
</protein>
<dbReference type="GO" id="GO:0003678">
    <property type="term" value="F:DNA helicase activity"/>
    <property type="evidence" value="ECO:0007669"/>
    <property type="project" value="UniProtKB-EC"/>
</dbReference>
<keyword evidence="1" id="KW-0347">Helicase</keyword>
<dbReference type="RefSeq" id="XP_001712457.1">
    <property type="nucleotide sequence ID" value="XM_001712405.1"/>
</dbReference>
<evidence type="ECO:0000259" key="2">
    <source>
        <dbReference type="Pfam" id="PF06068"/>
    </source>
</evidence>
<comment type="similarity">
    <text evidence="1">Belongs to the RuvB family.</text>
</comment>
<dbReference type="EMBL" id="CP000882">
    <property type="protein sequence ID" value="ABW98132.1"/>
    <property type="molecule type" value="Genomic_DNA"/>
</dbReference>
<sequence>MIFSQMSEKKNSDFWSTLNFFSHIKGLGVGNFINFRHISQGLVGQKNVRRALFMLANLINKQNFENKGIIVTGACGTGKSALGIAFSKLLISKFPFIKINGSEIESPLIPNNEILHQIIRKTVGVNFYQESLIIEGEIVEIKINEKNKKNIERKLVIRSQNFQSVYELGPKIYKKFLEKNIKKGDFVSIDKTNGEVFFYEKNIEKSYLEKNQDFSSKKSASLEKYKIIEHFITLHEIDLLNSKKKNMSTIFSDSQFEISFKKREKIGKILKRWEDEKKIKIFKGILFIDDVHLLSSQSFSFLGKVIETKFSPNFFFVTNRTEEKINGLNYISPHGIPVDFLDRFLILSTYPLSKIEIEQIIKIKLNNLRLILKKKCLLLVVKIGVECGLNYALYLLTTFCFHSIEKEKETGFHEILISFKLFLNFQKIIRNTNLPNYFLFKEK</sequence>
<gene>
    <name evidence="3" type="ORF">HAN_2g314</name>
    <name evidence="4" type="ORF">HAND00432_LOCUS11940</name>
    <name evidence="5" type="ORF">HAND00432_LOCUS11941</name>
</gene>
<keyword evidence="1" id="KW-0547">Nucleotide-binding</keyword>
<organism evidence="3 6">
    <name type="scientific">Hemiselmis andersenii</name>
    <name type="common">Cryptophyte alga</name>
    <dbReference type="NCBI Taxonomy" id="464988"/>
    <lineage>
        <taxon>Eukaryota</taxon>
        <taxon>Cryptophyceae</taxon>
        <taxon>Cryptomonadales</taxon>
        <taxon>Hemiselmidaceae</taxon>
        <taxon>Hemiselmis</taxon>
    </lineage>
</organism>
<evidence type="ECO:0000256" key="1">
    <source>
        <dbReference type="RuleBase" id="RU363048"/>
    </source>
</evidence>
<dbReference type="PANTHER" id="PTHR11093">
    <property type="entry name" value="RUVB-RELATED REPTIN AND PONTIN"/>
    <property type="match status" value="1"/>
</dbReference>
<dbReference type="Pfam" id="PF06068">
    <property type="entry name" value="TIP49"/>
    <property type="match status" value="1"/>
</dbReference>
<dbReference type="GO" id="GO:0016787">
    <property type="term" value="F:hydrolase activity"/>
    <property type="evidence" value="ECO:0007669"/>
    <property type="project" value="UniProtKB-KW"/>
</dbReference>
<dbReference type="AlphaFoldDB" id="A9BKX7"/>
<reference evidence="4" key="2">
    <citation type="submission" date="2021-01" db="EMBL/GenBank/DDBJ databases">
        <authorList>
            <person name="Corre E."/>
            <person name="Pelletier E."/>
            <person name="Niang G."/>
            <person name="Scheremetjew M."/>
            <person name="Finn R."/>
            <person name="Kale V."/>
            <person name="Holt S."/>
            <person name="Cochrane G."/>
            <person name="Meng A."/>
            <person name="Brown T."/>
            <person name="Cohen L."/>
        </authorList>
    </citation>
    <scope>NUCLEOTIDE SEQUENCE</scope>
    <source>
        <strain evidence="4">CCMP644</strain>
    </source>
</reference>
<dbReference type="EMBL" id="HBFX01019690">
    <property type="protein sequence ID" value="CAD8957402.1"/>
    <property type="molecule type" value="Transcribed_RNA"/>
</dbReference>
<evidence type="ECO:0000313" key="3">
    <source>
        <dbReference type="EMBL" id="ABW98132.1"/>
    </source>
</evidence>
<proteinExistence type="inferred from homology"/>
<dbReference type="InterPro" id="IPR010339">
    <property type="entry name" value="TIP49_P-loop"/>
</dbReference>
<keyword evidence="1" id="KW-0067">ATP-binding</keyword>
<keyword evidence="1" id="KW-0805">Transcription regulation</keyword>
<dbReference type="Gene3D" id="2.40.50.360">
    <property type="entry name" value="RuvB-like helicase, domain II"/>
    <property type="match status" value="1"/>
</dbReference>
<geneLocation type="nucleomorph" evidence="3"/>
<keyword evidence="1" id="KW-0378">Hydrolase</keyword>
<evidence type="ECO:0000313" key="6">
    <source>
        <dbReference type="Proteomes" id="UP000243127"/>
    </source>
</evidence>
<evidence type="ECO:0000313" key="4">
    <source>
        <dbReference type="EMBL" id="CAD8957401.1"/>
    </source>
</evidence>
<evidence type="ECO:0000313" key="5">
    <source>
        <dbReference type="EMBL" id="CAD8957402.1"/>
    </source>
</evidence>
<dbReference type="Gene3D" id="1.10.8.60">
    <property type="match status" value="1"/>
</dbReference>
<keyword evidence="1" id="KW-0539">Nucleus</keyword>
<name>A9BKX7_HEMAN</name>
<dbReference type="GeneID" id="5739660"/>
<dbReference type="EC" id="3.6.4.12" evidence="1"/>
<comment type="catalytic activity">
    <reaction evidence="1">
        <text>ATP + H2O = ADP + phosphate + H(+)</text>
        <dbReference type="Rhea" id="RHEA:13065"/>
        <dbReference type="ChEBI" id="CHEBI:15377"/>
        <dbReference type="ChEBI" id="CHEBI:15378"/>
        <dbReference type="ChEBI" id="CHEBI:30616"/>
        <dbReference type="ChEBI" id="CHEBI:43474"/>
        <dbReference type="ChEBI" id="CHEBI:456216"/>
        <dbReference type="EC" id="3.6.4.12"/>
    </reaction>
</comment>
<dbReference type="Proteomes" id="UP000243127">
    <property type="component" value="Nucleomorph 2"/>
</dbReference>
<reference evidence="3 6" key="1">
    <citation type="journal article" date="2007" name="Proc. Natl. Acad. Sci. U.S.A.">
        <title>Nucleomorph genome of Hemiselmis andersenii reveals complete intron loss and compaction as a driver of protein structure and function.</title>
        <authorList>
            <person name="Lane C.E."/>
            <person name="van den Heuvel K."/>
            <person name="Kozera C."/>
            <person name="Curtis B.A."/>
            <person name="Parsons B.J."/>
            <person name="Bowman S."/>
            <person name="Archibald J.M."/>
        </authorList>
    </citation>
    <scope>NUCLEOTIDE SEQUENCE [LARGE SCALE GENOMIC DNA]</scope>
    <source>
        <strain evidence="3 6">CCMP644</strain>
    </source>
</reference>
<dbReference type="InterPro" id="IPR027238">
    <property type="entry name" value="RuvB-like"/>
</dbReference>
<dbReference type="GO" id="GO:0005524">
    <property type="term" value="F:ATP binding"/>
    <property type="evidence" value="ECO:0007669"/>
    <property type="project" value="UniProtKB-KW"/>
</dbReference>
<dbReference type="InterPro" id="IPR027417">
    <property type="entry name" value="P-loop_NTPase"/>
</dbReference>
<dbReference type="SUPFAM" id="SSF50249">
    <property type="entry name" value="Nucleic acid-binding proteins"/>
    <property type="match status" value="1"/>
</dbReference>
<keyword evidence="1" id="KW-0804">Transcription</keyword>